<gene>
    <name evidence="1" type="ORF">K435DRAFT_790711</name>
</gene>
<dbReference type="EMBL" id="ML179053">
    <property type="protein sequence ID" value="THV04698.1"/>
    <property type="molecule type" value="Genomic_DNA"/>
</dbReference>
<dbReference type="PANTHER" id="PTHR10826">
    <property type="entry name" value="COMPLEMENT COMPONENT 1"/>
    <property type="match status" value="1"/>
</dbReference>
<name>A0A4S8MNY9_DENBC</name>
<dbReference type="Pfam" id="PF02330">
    <property type="entry name" value="MAM33"/>
    <property type="match status" value="1"/>
</dbReference>
<keyword evidence="2" id="KW-1185">Reference proteome</keyword>
<evidence type="ECO:0000313" key="2">
    <source>
        <dbReference type="Proteomes" id="UP000297245"/>
    </source>
</evidence>
<dbReference type="InterPro" id="IPR003428">
    <property type="entry name" value="MAM33"/>
</dbReference>
<organism evidence="1 2">
    <name type="scientific">Dendrothele bispora (strain CBS 962.96)</name>
    <dbReference type="NCBI Taxonomy" id="1314807"/>
    <lineage>
        <taxon>Eukaryota</taxon>
        <taxon>Fungi</taxon>
        <taxon>Dikarya</taxon>
        <taxon>Basidiomycota</taxon>
        <taxon>Agaricomycotina</taxon>
        <taxon>Agaricomycetes</taxon>
        <taxon>Agaricomycetidae</taxon>
        <taxon>Agaricales</taxon>
        <taxon>Agaricales incertae sedis</taxon>
        <taxon>Dendrothele</taxon>
    </lineage>
</organism>
<accession>A0A4S8MNY9</accession>
<dbReference type="PANTHER" id="PTHR10826:SF1">
    <property type="entry name" value="COMPLEMENT COMPONENT 1 Q SUBCOMPONENT-BINDING PROTEIN, MITOCHONDRIAL"/>
    <property type="match status" value="1"/>
</dbReference>
<dbReference type="SUPFAM" id="SSF54529">
    <property type="entry name" value="Mitochondrial glycoprotein MAM33-like"/>
    <property type="match status" value="1"/>
</dbReference>
<protein>
    <submittedName>
        <fullName evidence="1">Mitochondrial glyco protein</fullName>
    </submittedName>
</protein>
<dbReference type="Gene3D" id="3.10.280.10">
    <property type="entry name" value="Mitochondrial glycoprotein"/>
    <property type="match status" value="1"/>
</dbReference>
<dbReference type="GO" id="GO:0042256">
    <property type="term" value="P:cytosolic ribosome assembly"/>
    <property type="evidence" value="ECO:0007669"/>
    <property type="project" value="TreeGrafter"/>
</dbReference>
<dbReference type="InterPro" id="IPR036561">
    <property type="entry name" value="MAM33_sf"/>
</dbReference>
<dbReference type="AlphaFoldDB" id="A0A4S8MNY9"/>
<proteinExistence type="predicted"/>
<dbReference type="GO" id="GO:0005759">
    <property type="term" value="C:mitochondrial matrix"/>
    <property type="evidence" value="ECO:0007669"/>
    <property type="project" value="InterPro"/>
</dbReference>
<evidence type="ECO:0000313" key="1">
    <source>
        <dbReference type="EMBL" id="THV04698.1"/>
    </source>
</evidence>
<dbReference type="OrthoDB" id="278212at2759"/>
<dbReference type="Proteomes" id="UP000297245">
    <property type="component" value="Unassembled WGS sequence"/>
</dbReference>
<sequence length="276" mass="31012">MSAVRALRQFSAVSSRVSCARVAGLSARSRLASVARPVAVSRAFSASARTSGQGTTDGALSNKLSEELKYETQAVEAAPAVPEFLKKFKEQNVWEIEDLPLHDEVTLSRKFGNEKFVNTFRSLRLMFSIVDIRAEEEEDFEGEEAVAEEDEDHEHEALNVYPLRASLSITKDGITGALTVDMSCQEGQFMVDNVSFYRDGKLATELTAEADWKRRGLYMGPQFETLDIGLQEELEKFLQERGVNESVALFIPEYAEWKEQAEYVKWLDSVKEFVDA</sequence>
<reference evidence="1 2" key="1">
    <citation type="journal article" date="2019" name="Nat. Ecol. Evol.">
        <title>Megaphylogeny resolves global patterns of mushroom evolution.</title>
        <authorList>
            <person name="Varga T."/>
            <person name="Krizsan K."/>
            <person name="Foldi C."/>
            <person name="Dima B."/>
            <person name="Sanchez-Garcia M."/>
            <person name="Sanchez-Ramirez S."/>
            <person name="Szollosi G.J."/>
            <person name="Szarkandi J.G."/>
            <person name="Papp V."/>
            <person name="Albert L."/>
            <person name="Andreopoulos W."/>
            <person name="Angelini C."/>
            <person name="Antonin V."/>
            <person name="Barry K.W."/>
            <person name="Bougher N.L."/>
            <person name="Buchanan P."/>
            <person name="Buyck B."/>
            <person name="Bense V."/>
            <person name="Catcheside P."/>
            <person name="Chovatia M."/>
            <person name="Cooper J."/>
            <person name="Damon W."/>
            <person name="Desjardin D."/>
            <person name="Finy P."/>
            <person name="Geml J."/>
            <person name="Haridas S."/>
            <person name="Hughes K."/>
            <person name="Justo A."/>
            <person name="Karasinski D."/>
            <person name="Kautmanova I."/>
            <person name="Kiss B."/>
            <person name="Kocsube S."/>
            <person name="Kotiranta H."/>
            <person name="LaButti K.M."/>
            <person name="Lechner B.E."/>
            <person name="Liimatainen K."/>
            <person name="Lipzen A."/>
            <person name="Lukacs Z."/>
            <person name="Mihaltcheva S."/>
            <person name="Morgado L.N."/>
            <person name="Niskanen T."/>
            <person name="Noordeloos M.E."/>
            <person name="Ohm R.A."/>
            <person name="Ortiz-Santana B."/>
            <person name="Ovrebo C."/>
            <person name="Racz N."/>
            <person name="Riley R."/>
            <person name="Savchenko A."/>
            <person name="Shiryaev A."/>
            <person name="Soop K."/>
            <person name="Spirin V."/>
            <person name="Szebenyi C."/>
            <person name="Tomsovsky M."/>
            <person name="Tulloss R.E."/>
            <person name="Uehling J."/>
            <person name="Grigoriev I.V."/>
            <person name="Vagvolgyi C."/>
            <person name="Papp T."/>
            <person name="Martin F.M."/>
            <person name="Miettinen O."/>
            <person name="Hibbett D.S."/>
            <person name="Nagy L.G."/>
        </authorList>
    </citation>
    <scope>NUCLEOTIDE SEQUENCE [LARGE SCALE GENOMIC DNA]</scope>
    <source>
        <strain evidence="1 2">CBS 962.96</strain>
    </source>
</reference>